<dbReference type="Pfam" id="PF12833">
    <property type="entry name" value="HTH_18"/>
    <property type="match status" value="1"/>
</dbReference>
<organism evidence="5 6">
    <name type="scientific">Flavobacterium succinicans</name>
    <dbReference type="NCBI Taxonomy" id="29536"/>
    <lineage>
        <taxon>Bacteria</taxon>
        <taxon>Pseudomonadati</taxon>
        <taxon>Bacteroidota</taxon>
        <taxon>Flavobacteriia</taxon>
        <taxon>Flavobacteriales</taxon>
        <taxon>Flavobacteriaceae</taxon>
        <taxon>Flavobacterium</taxon>
    </lineage>
</organism>
<dbReference type="InterPro" id="IPR018060">
    <property type="entry name" value="HTH_AraC"/>
</dbReference>
<dbReference type="GO" id="GO:0003700">
    <property type="term" value="F:DNA-binding transcription factor activity"/>
    <property type="evidence" value="ECO:0007669"/>
    <property type="project" value="InterPro"/>
</dbReference>
<reference evidence="6" key="1">
    <citation type="submission" date="2016-10" db="EMBL/GenBank/DDBJ databases">
        <authorList>
            <person name="Varghese N."/>
            <person name="Submissions S."/>
        </authorList>
    </citation>
    <scope>NUCLEOTIDE SEQUENCE [LARGE SCALE GENOMIC DNA]</scope>
    <source>
        <strain evidence="6">DSM 4002</strain>
    </source>
</reference>
<dbReference type="PANTHER" id="PTHR47893">
    <property type="entry name" value="REGULATORY PROTEIN PCHR"/>
    <property type="match status" value="1"/>
</dbReference>
<dbReference type="InterPro" id="IPR053142">
    <property type="entry name" value="PchR_regulatory_protein"/>
</dbReference>
<keyword evidence="1" id="KW-0805">Transcription regulation</keyword>
<name>A0A1I4ZMG2_9FLAO</name>
<dbReference type="PRINTS" id="PR00032">
    <property type="entry name" value="HTHARAC"/>
</dbReference>
<evidence type="ECO:0000313" key="6">
    <source>
        <dbReference type="Proteomes" id="UP000182961"/>
    </source>
</evidence>
<evidence type="ECO:0000259" key="4">
    <source>
        <dbReference type="PROSITE" id="PS01124"/>
    </source>
</evidence>
<dbReference type="eggNOG" id="COG2207">
    <property type="taxonomic scope" value="Bacteria"/>
</dbReference>
<evidence type="ECO:0000256" key="1">
    <source>
        <dbReference type="ARBA" id="ARBA00023015"/>
    </source>
</evidence>
<dbReference type="Proteomes" id="UP000182961">
    <property type="component" value="Unassembled WGS sequence"/>
</dbReference>
<dbReference type="EMBL" id="FOUT01000016">
    <property type="protein sequence ID" value="SFN51445.1"/>
    <property type="molecule type" value="Genomic_DNA"/>
</dbReference>
<evidence type="ECO:0000256" key="3">
    <source>
        <dbReference type="ARBA" id="ARBA00023163"/>
    </source>
</evidence>
<dbReference type="Gene3D" id="1.10.10.60">
    <property type="entry name" value="Homeodomain-like"/>
    <property type="match status" value="2"/>
</dbReference>
<accession>A0A1I4ZMG2</accession>
<dbReference type="InterPro" id="IPR020449">
    <property type="entry name" value="Tscrpt_reg_AraC-type_HTH"/>
</dbReference>
<protein>
    <submittedName>
        <fullName evidence="5">AraC-type DNA-binding protein</fullName>
    </submittedName>
</protein>
<dbReference type="PROSITE" id="PS00041">
    <property type="entry name" value="HTH_ARAC_FAMILY_1"/>
    <property type="match status" value="1"/>
</dbReference>
<keyword evidence="3" id="KW-0804">Transcription</keyword>
<dbReference type="InterPro" id="IPR009057">
    <property type="entry name" value="Homeodomain-like_sf"/>
</dbReference>
<keyword evidence="6" id="KW-1185">Reference proteome</keyword>
<dbReference type="PANTHER" id="PTHR47893:SF1">
    <property type="entry name" value="REGULATORY PROTEIN PCHR"/>
    <property type="match status" value="1"/>
</dbReference>
<gene>
    <name evidence="5" type="ORF">SAMN05444143_11630</name>
</gene>
<dbReference type="SUPFAM" id="SSF46689">
    <property type="entry name" value="Homeodomain-like"/>
    <property type="match status" value="1"/>
</dbReference>
<dbReference type="RefSeq" id="WP_024982587.1">
    <property type="nucleotide sequence ID" value="NZ_CBCRUM010000012.1"/>
</dbReference>
<dbReference type="InterPro" id="IPR018062">
    <property type="entry name" value="HTH_AraC-typ_CS"/>
</dbReference>
<dbReference type="GO" id="GO:0043565">
    <property type="term" value="F:sequence-specific DNA binding"/>
    <property type="evidence" value="ECO:0007669"/>
    <property type="project" value="InterPro"/>
</dbReference>
<dbReference type="SMART" id="SM00342">
    <property type="entry name" value="HTH_ARAC"/>
    <property type="match status" value="1"/>
</dbReference>
<dbReference type="AlphaFoldDB" id="A0A1I4ZMG2"/>
<sequence length="328" mass="37856">MKLISRIVEQQQPILSLETVNYYQLKSHFYSETIQVKNGETDQITFQYQIADGVMIVYAQMFFAAATAIEVQIVGESIVMNFFSSSHTVEQIEHLAGEKNSVEHTHNIFYASNFKVIYTVPAFQKLDCFSIILAPDYYSKLIDANWALHESFSQQIKSKITSYLSMQYASFNSGIQWILHEIKTCKFEGVIKKMYLESKIKELLIFQLEILTSTDHKIVIEDGNRAKLDQAKVILQENYTNAPSLSELSRIIALNEFKLKKGFKSCFNCTIKTYVTQLRMERAKELLKNKILNVSEVAYQCGYKDVSHFSAAFKQFYGFTPVSFRQKQ</sequence>
<keyword evidence="2 5" id="KW-0238">DNA-binding</keyword>
<evidence type="ECO:0000256" key="2">
    <source>
        <dbReference type="ARBA" id="ARBA00023125"/>
    </source>
</evidence>
<dbReference type="PROSITE" id="PS01124">
    <property type="entry name" value="HTH_ARAC_FAMILY_2"/>
    <property type="match status" value="1"/>
</dbReference>
<proteinExistence type="predicted"/>
<evidence type="ECO:0000313" key="5">
    <source>
        <dbReference type="EMBL" id="SFN51445.1"/>
    </source>
</evidence>
<feature type="domain" description="HTH araC/xylS-type" evidence="4">
    <location>
        <begin position="229"/>
        <end position="327"/>
    </location>
</feature>